<feature type="region of interest" description="Disordered" evidence="1">
    <location>
        <begin position="33"/>
        <end position="74"/>
    </location>
</feature>
<accession>A0A8H7VEI4</accession>
<dbReference type="AlphaFoldDB" id="A0A8H7VEI4"/>
<dbReference type="EMBL" id="JAEPRB010000685">
    <property type="protein sequence ID" value="KAG2213548.1"/>
    <property type="molecule type" value="Genomic_DNA"/>
</dbReference>
<gene>
    <name evidence="2" type="ORF">INT45_001707</name>
</gene>
<evidence type="ECO:0000313" key="2">
    <source>
        <dbReference type="EMBL" id="KAG2213548.1"/>
    </source>
</evidence>
<organism evidence="2 3">
    <name type="scientific">Circinella minor</name>
    <dbReference type="NCBI Taxonomy" id="1195481"/>
    <lineage>
        <taxon>Eukaryota</taxon>
        <taxon>Fungi</taxon>
        <taxon>Fungi incertae sedis</taxon>
        <taxon>Mucoromycota</taxon>
        <taxon>Mucoromycotina</taxon>
        <taxon>Mucoromycetes</taxon>
        <taxon>Mucorales</taxon>
        <taxon>Lichtheimiaceae</taxon>
        <taxon>Circinella</taxon>
    </lineage>
</organism>
<evidence type="ECO:0000256" key="1">
    <source>
        <dbReference type="SAM" id="MobiDB-lite"/>
    </source>
</evidence>
<feature type="compositionally biased region" description="Basic and acidic residues" evidence="1">
    <location>
        <begin position="64"/>
        <end position="74"/>
    </location>
</feature>
<sequence length="74" mass="8205">MMILTLTKNFLGLMNIKLIMTKKTVMKVVLNGVESNEANGDESDEENDGGSKEEEDDDANEENGSGRRIDDKNI</sequence>
<name>A0A8H7VEI4_9FUNG</name>
<evidence type="ECO:0000313" key="3">
    <source>
        <dbReference type="Proteomes" id="UP000646827"/>
    </source>
</evidence>
<reference evidence="2 3" key="1">
    <citation type="submission" date="2020-12" db="EMBL/GenBank/DDBJ databases">
        <title>Metabolic potential, ecology and presence of endohyphal bacteria is reflected in genomic diversity of Mucoromycotina.</title>
        <authorList>
            <person name="Muszewska A."/>
            <person name="Okrasinska A."/>
            <person name="Steczkiewicz K."/>
            <person name="Drgas O."/>
            <person name="Orlowska M."/>
            <person name="Perlinska-Lenart U."/>
            <person name="Aleksandrzak-Piekarczyk T."/>
            <person name="Szatraj K."/>
            <person name="Zielenkiewicz U."/>
            <person name="Pilsyk S."/>
            <person name="Malc E."/>
            <person name="Mieczkowski P."/>
            <person name="Kruszewska J.S."/>
            <person name="Biernat P."/>
            <person name="Pawlowska J."/>
        </authorList>
    </citation>
    <scope>NUCLEOTIDE SEQUENCE [LARGE SCALE GENOMIC DNA]</scope>
    <source>
        <strain evidence="2 3">CBS 142.35</strain>
    </source>
</reference>
<comment type="caution">
    <text evidence="2">The sequence shown here is derived from an EMBL/GenBank/DDBJ whole genome shotgun (WGS) entry which is preliminary data.</text>
</comment>
<keyword evidence="3" id="KW-1185">Reference proteome</keyword>
<dbReference type="Proteomes" id="UP000646827">
    <property type="component" value="Unassembled WGS sequence"/>
</dbReference>
<protein>
    <submittedName>
        <fullName evidence="2">Uncharacterized protein</fullName>
    </submittedName>
</protein>
<proteinExistence type="predicted"/>
<feature type="compositionally biased region" description="Acidic residues" evidence="1">
    <location>
        <begin position="39"/>
        <end position="61"/>
    </location>
</feature>